<protein>
    <submittedName>
        <fullName evidence="1">Uncharacterized protein</fullName>
    </submittedName>
</protein>
<evidence type="ECO:0000313" key="1">
    <source>
        <dbReference type="EMBL" id="VAV84207.1"/>
    </source>
</evidence>
<organism evidence="1">
    <name type="scientific">hydrothermal vent metagenome</name>
    <dbReference type="NCBI Taxonomy" id="652676"/>
    <lineage>
        <taxon>unclassified sequences</taxon>
        <taxon>metagenomes</taxon>
        <taxon>ecological metagenomes</taxon>
    </lineage>
</organism>
<gene>
    <name evidence="1" type="ORF">MNBD_BACTEROID02-1351</name>
</gene>
<accession>A0A3B0QXG2</accession>
<name>A0A3B0QXG2_9ZZZZ</name>
<dbReference type="AlphaFoldDB" id="A0A3B0QXG2"/>
<sequence>MLNSFLRGYYTPSFYKLVVNTSFDLTDLNELENQPRPFSTFFHEYLHFIQDISTSFGLMNALIILNQIKYSNNYILKGKTSFKIPISFDKNSDFKLAEEMRIIYMGPVQMRNYKKIVSVTKKESSTFIPTHNKYLEKIVVSIEIDNDISEVDFGGLSIIESMAHIAQKHFYPETQHNDIPYKFANQIAEFLYPEFVKNSLYIFALCDACLMTYHPGLTFYEVLTGLKKDQIIPKTEEEIYDLVYSNVLGNGESIIELYKNINDSAKKELTHYFTTNIHENEKKWIEVILERIQEKRVSSPTFLLDILKQEKANSILFKKLILEIGSPLIENILGDNHMFVPRGFENIEIKIDVFSSINEIFKLFTQGNKSCQLVNFCKSSIIGDITDGRCTESPWLRCNDKNLCGYAVLWKMWGLNNYEPILN</sequence>
<proteinExistence type="predicted"/>
<reference evidence="1" key="1">
    <citation type="submission" date="2018-06" db="EMBL/GenBank/DDBJ databases">
        <authorList>
            <person name="Zhirakovskaya E."/>
        </authorList>
    </citation>
    <scope>NUCLEOTIDE SEQUENCE</scope>
</reference>
<dbReference type="EMBL" id="UOEB01000136">
    <property type="protein sequence ID" value="VAV84207.1"/>
    <property type="molecule type" value="Genomic_DNA"/>
</dbReference>